<evidence type="ECO:0000313" key="2">
    <source>
        <dbReference type="EMBL" id="EFA74761.1"/>
    </source>
</evidence>
<feature type="region of interest" description="Disordered" evidence="1">
    <location>
        <begin position="210"/>
        <end position="241"/>
    </location>
</feature>
<dbReference type="STRING" id="670386.D3BUH3"/>
<organism evidence="2 3">
    <name type="scientific">Heterostelium pallidum (strain ATCC 26659 / Pp 5 / PN500)</name>
    <name type="common">Cellular slime mold</name>
    <name type="synonym">Polysphondylium pallidum</name>
    <dbReference type="NCBI Taxonomy" id="670386"/>
    <lineage>
        <taxon>Eukaryota</taxon>
        <taxon>Amoebozoa</taxon>
        <taxon>Evosea</taxon>
        <taxon>Eumycetozoa</taxon>
        <taxon>Dictyostelia</taxon>
        <taxon>Acytosteliales</taxon>
        <taxon>Acytosteliaceae</taxon>
        <taxon>Heterostelium</taxon>
    </lineage>
</organism>
<name>D3BUH3_HETP5</name>
<gene>
    <name evidence="2" type="primary">rpc5</name>
    <name evidence="2" type="ORF">PPL_11793</name>
</gene>
<feature type="compositionally biased region" description="Low complexity" evidence="1">
    <location>
        <begin position="40"/>
        <end position="69"/>
    </location>
</feature>
<feature type="compositionally biased region" description="Acidic residues" evidence="1">
    <location>
        <begin position="219"/>
        <end position="229"/>
    </location>
</feature>
<dbReference type="PANTHER" id="PTHR12069">
    <property type="entry name" value="DNA-DIRECTED RNA POLYMERASES III 80 KDA POLYPEPTIDE RNA POLYMERASE III SUBUNIT 5"/>
    <property type="match status" value="1"/>
</dbReference>
<accession>D3BUH3</accession>
<evidence type="ECO:0000313" key="3">
    <source>
        <dbReference type="Proteomes" id="UP000001396"/>
    </source>
</evidence>
<feature type="compositionally biased region" description="Low complexity" evidence="1">
    <location>
        <begin position="15"/>
        <end position="32"/>
    </location>
</feature>
<proteinExistence type="predicted"/>
<comment type="caution">
    <text evidence="2">The sequence shown here is derived from an EMBL/GenBank/DDBJ whole genome shotgun (WGS) entry which is preliminary data.</text>
</comment>
<keyword evidence="3" id="KW-1185">Reference proteome</keyword>
<dbReference type="Proteomes" id="UP000001396">
    <property type="component" value="Unassembled WGS sequence"/>
</dbReference>
<reference evidence="2 3" key="1">
    <citation type="journal article" date="2011" name="Genome Res.">
        <title>Phylogeny-wide analysis of social amoeba genomes highlights ancient origins for complex intercellular communication.</title>
        <authorList>
            <person name="Heidel A.J."/>
            <person name="Lawal H.M."/>
            <person name="Felder M."/>
            <person name="Schilde C."/>
            <person name="Helps N.R."/>
            <person name="Tunggal B."/>
            <person name="Rivero F."/>
            <person name="John U."/>
            <person name="Schleicher M."/>
            <person name="Eichinger L."/>
            <person name="Platzer M."/>
            <person name="Noegel A.A."/>
            <person name="Schaap P."/>
            <person name="Gloeckner G."/>
        </authorList>
    </citation>
    <scope>NUCLEOTIDE SEQUENCE [LARGE SCALE GENOMIC DNA]</scope>
    <source>
        <strain evidence="3">ATCC 26659 / Pp 5 / PN500</strain>
    </source>
</reference>
<dbReference type="InterPro" id="IPR006886">
    <property type="entry name" value="RNA_pol_III_Rpc5"/>
</dbReference>
<dbReference type="GO" id="GO:0005666">
    <property type="term" value="C:RNA polymerase III complex"/>
    <property type="evidence" value="ECO:0007669"/>
    <property type="project" value="TreeGrafter"/>
</dbReference>
<evidence type="ECO:0000256" key="1">
    <source>
        <dbReference type="SAM" id="MobiDB-lite"/>
    </source>
</evidence>
<dbReference type="RefSeq" id="XP_020426895.1">
    <property type="nucleotide sequence ID" value="XM_020582541.1"/>
</dbReference>
<feature type="compositionally biased region" description="Basic and acidic residues" evidence="1">
    <location>
        <begin position="1"/>
        <end position="14"/>
    </location>
</feature>
<dbReference type="FunCoup" id="D3BUH3">
    <property type="interactions" value="319"/>
</dbReference>
<dbReference type="AlphaFoldDB" id="D3BUH3"/>
<protein>
    <submittedName>
        <fullName evidence="2">RNA polymerase III subunit</fullName>
    </submittedName>
</protein>
<feature type="region of interest" description="Disordered" evidence="1">
    <location>
        <begin position="478"/>
        <end position="500"/>
    </location>
</feature>
<dbReference type="OMA" id="KSTCSPH"/>
<dbReference type="GO" id="GO:0042797">
    <property type="term" value="P:tRNA transcription by RNA polymerase III"/>
    <property type="evidence" value="ECO:0007669"/>
    <property type="project" value="TreeGrafter"/>
</dbReference>
<dbReference type="InParanoid" id="D3BUH3"/>
<dbReference type="Pfam" id="PF04801">
    <property type="entry name" value="RPC5"/>
    <property type="match status" value="1"/>
</dbReference>
<dbReference type="PANTHER" id="PTHR12069:SF0">
    <property type="entry name" value="DNA-DIRECTED RNA POLYMERASE III SUBUNIT RPC5"/>
    <property type="match status" value="1"/>
</dbReference>
<dbReference type="GeneID" id="31367261"/>
<dbReference type="EMBL" id="ADBJ01000060">
    <property type="protein sequence ID" value="EFA74761.1"/>
    <property type="molecule type" value="Genomic_DNA"/>
</dbReference>
<feature type="region of interest" description="Disordered" evidence="1">
    <location>
        <begin position="1"/>
        <end position="82"/>
    </location>
</feature>
<sequence>MGNVDIEMKDDKSPTETTTTETSTTNNNNNNNLDEEMNVTETTETETPTSTSPTTSSPPTSSSNTHTPSIGGGSGGGITNEEDDEEEDYIVTEVPVYLSQTLADNLFLFQYPLRQPWRPYDMNRLEELRIKPKQQKVEIDLSIDIESDNFNDQSDIKTEKNTLSSTSVAHRTNYAVGILRNDEFHLTPLQSIIQLRPHFNVVDEKYEEEKKEKKREILESGEVDEDEDDKPQQVSYRKPNAKQVAANQPLNAIKKMEDEEKWIKLTLVDDRLDINLDEQFNKLIAPVQDNIHFDLNPMQYLDLLCPKIPEEWVPKESHAQETTSLEAIHQMPWQKQIRHILMNGNVLPFSKIYQLLSDHSIPDYEVAAELENIAYLLKGRWVIKRKEFAEKTLLSSDFARDMLAKIANVDLVSRRWYLKQHEDEEFLTRFPILAEKQTKLLRDQYDSVIQSLENLSDPSSNPIFDIISRGIGKEQLGQPSKTVTATGGKDKQQAGEANAAPQQVIPEDFTVGTTIEQQLLFFIINLLKNHGVCSNLFIKQSISQQSDNQMANNLLRDLTDDTLVTSTLNLVCDRAHHAYVLKSSGNPSMDKYRRVVIDLFKKKMILKKSDVTDACLKILGEDIPAGMKTTIMHEFAYQKGTAWVFKAGK</sequence>